<comment type="similarity">
    <text evidence="2">Belongs to the fimbrial protein family.</text>
</comment>
<dbReference type="EMBL" id="JAGYHF010000003">
    <property type="protein sequence ID" value="MBS4077978.1"/>
    <property type="molecule type" value="Genomic_DNA"/>
</dbReference>
<gene>
    <name evidence="6" type="ORF">KFS80_06705</name>
</gene>
<proteinExistence type="inferred from homology"/>
<dbReference type="Gene3D" id="2.60.40.1090">
    <property type="entry name" value="Fimbrial-type adhesion domain"/>
    <property type="match status" value="1"/>
</dbReference>
<dbReference type="InterPro" id="IPR036937">
    <property type="entry name" value="Adhesion_dom_fimbrial_sf"/>
</dbReference>
<evidence type="ECO:0000256" key="3">
    <source>
        <dbReference type="ARBA" id="ARBA00022729"/>
    </source>
</evidence>
<keyword evidence="4" id="KW-0281">Fimbrium</keyword>
<evidence type="ECO:0000256" key="4">
    <source>
        <dbReference type="ARBA" id="ARBA00023263"/>
    </source>
</evidence>
<accession>A0ABS5MUK3</accession>
<protein>
    <submittedName>
        <fullName evidence="6">Type 1 fimbrial protein</fullName>
    </submittedName>
</protein>
<feature type="signal peptide" evidence="5">
    <location>
        <begin position="1"/>
        <end position="29"/>
    </location>
</feature>
<dbReference type="PANTHER" id="PTHR33420:SF3">
    <property type="entry name" value="FIMBRIAL SUBUNIT ELFA"/>
    <property type="match status" value="1"/>
</dbReference>
<dbReference type="Proteomes" id="UP000676035">
    <property type="component" value="Unassembled WGS sequence"/>
</dbReference>
<comment type="caution">
    <text evidence="6">The sequence shown here is derived from an EMBL/GenBank/DDBJ whole genome shotgun (WGS) entry which is preliminary data.</text>
</comment>
<sequence>MKNTAMSAKIYMVGLLAGAGLLAASGASAADGTITIQGQVTDASCLIAVDGGTGDSTITLPAVSKSALATPGDTAGAKGFTMQLSGCPTTGSVRAAFAPLNVDPATGYLQNTASVSAATNVQVQVLDGAATPIDLRDNTGNSYVPFVDQGGAGVADLNYAARYVATGIATAGQVDTQLVYTLDYQ</sequence>
<evidence type="ECO:0000256" key="5">
    <source>
        <dbReference type="SAM" id="SignalP"/>
    </source>
</evidence>
<comment type="subcellular location">
    <subcellularLocation>
        <location evidence="1">Fimbrium</location>
    </subcellularLocation>
</comment>
<feature type="chain" id="PRO_5046111156" evidence="5">
    <location>
        <begin position="30"/>
        <end position="185"/>
    </location>
</feature>
<name>A0ABS5MUK3_9PSED</name>
<keyword evidence="3 5" id="KW-0732">Signal</keyword>
<dbReference type="SUPFAM" id="SSF49401">
    <property type="entry name" value="Bacterial adhesins"/>
    <property type="match status" value="1"/>
</dbReference>
<dbReference type="RefSeq" id="WP_212544305.1">
    <property type="nucleotide sequence ID" value="NZ_JAGYHF010000003.1"/>
</dbReference>
<dbReference type="Pfam" id="PF16970">
    <property type="entry name" value="FimA"/>
    <property type="match status" value="1"/>
</dbReference>
<dbReference type="InterPro" id="IPR050263">
    <property type="entry name" value="Bact_Fimbrial_Adh_Pro"/>
</dbReference>
<dbReference type="InterPro" id="IPR008966">
    <property type="entry name" value="Adhesion_dom_sf"/>
</dbReference>
<evidence type="ECO:0000256" key="1">
    <source>
        <dbReference type="ARBA" id="ARBA00004561"/>
    </source>
</evidence>
<dbReference type="PANTHER" id="PTHR33420">
    <property type="entry name" value="FIMBRIAL SUBUNIT ELFA-RELATED"/>
    <property type="match status" value="1"/>
</dbReference>
<organism evidence="6 7">
    <name type="scientific">Pseudomonas rustica</name>
    <dbReference type="NCBI Taxonomy" id="2827099"/>
    <lineage>
        <taxon>Bacteria</taxon>
        <taxon>Pseudomonadati</taxon>
        <taxon>Pseudomonadota</taxon>
        <taxon>Gammaproteobacteria</taxon>
        <taxon>Pseudomonadales</taxon>
        <taxon>Pseudomonadaceae</taxon>
        <taxon>Pseudomonas</taxon>
    </lineage>
</organism>
<evidence type="ECO:0000313" key="6">
    <source>
        <dbReference type="EMBL" id="MBS4077978.1"/>
    </source>
</evidence>
<dbReference type="InterPro" id="IPR039458">
    <property type="entry name" value="FimA-like"/>
</dbReference>
<evidence type="ECO:0000313" key="7">
    <source>
        <dbReference type="Proteomes" id="UP000676035"/>
    </source>
</evidence>
<keyword evidence="7" id="KW-1185">Reference proteome</keyword>
<evidence type="ECO:0000256" key="2">
    <source>
        <dbReference type="ARBA" id="ARBA00006671"/>
    </source>
</evidence>
<reference evidence="6 7" key="1">
    <citation type="submission" date="2021-04" db="EMBL/GenBank/DDBJ databases">
        <title>Pseudomonas rustica sp. nov. isolated from raw milk.</title>
        <authorList>
            <person name="Fiedler G."/>
            <person name="Gieschler S."/>
            <person name="Kabisch J."/>
            <person name="Grimmler C."/>
            <person name="Brinks E."/>
            <person name="Wagner N."/>
            <person name="Hetzer B."/>
            <person name="Franz C.M.A.P."/>
            <person name="Boehnlein C."/>
        </authorList>
    </citation>
    <scope>NUCLEOTIDE SEQUENCE [LARGE SCALE GENOMIC DNA]</scope>
    <source>
        <strain evidence="6 7">MBT-4</strain>
    </source>
</reference>